<sequence length="429" mass="47267">MAASTLLCGLESIFVATPPGIRVIRRIVDVAATYSRAVFPEVDPRSFMAQLYDFESVKLAPRPAICLTGLAGSGKSALLKAVTRLLPDTECEGHPGQPLPLRSFLYLAVKEHDTEAAIFNSLRESTARWRDPAHTAHVSLSNEAVRRKRVGSVSGEMPVAQRGVFRDGVSAILLDELQFLAQSGATTRVTKTLLLHTYLGPPLLYAANYDMVHGLAKRAQQYRDRLLSNPLVMLPDCLECADELAGWTEYLGEILRVANGGLAFDQTKDAELLHRYSFGLRRKLQLLLSIAYGRARESGKSCAHLGDIDWAYKSTHYQIHRADVEELAGIEVGATSRRSDLVCPFEVEERVKAARLRLYRTRLREETDQRVVVAAMNPLEAKEYASAGGAVGKVGVAPNGRSSGPRVKKPVSATSLSEGRQRFKRGRER</sequence>
<dbReference type="InterPro" id="IPR027417">
    <property type="entry name" value="P-loop_NTPase"/>
</dbReference>
<accession>A0A2N7VBG9</accession>
<feature type="region of interest" description="Disordered" evidence="1">
    <location>
        <begin position="390"/>
        <end position="429"/>
    </location>
</feature>
<evidence type="ECO:0000313" key="3">
    <source>
        <dbReference type="Proteomes" id="UP000235616"/>
    </source>
</evidence>
<evidence type="ECO:0000313" key="2">
    <source>
        <dbReference type="EMBL" id="PMS14467.1"/>
    </source>
</evidence>
<organism evidence="2 3">
    <name type="scientific">Trinickia dabaoshanensis</name>
    <dbReference type="NCBI Taxonomy" id="564714"/>
    <lineage>
        <taxon>Bacteria</taxon>
        <taxon>Pseudomonadati</taxon>
        <taxon>Pseudomonadota</taxon>
        <taxon>Betaproteobacteria</taxon>
        <taxon>Burkholderiales</taxon>
        <taxon>Burkholderiaceae</taxon>
        <taxon>Trinickia</taxon>
    </lineage>
</organism>
<gene>
    <name evidence="2" type="ORF">C0Z18_31430</name>
</gene>
<dbReference type="EMBL" id="PNYA01000045">
    <property type="protein sequence ID" value="PMS14467.1"/>
    <property type="molecule type" value="Genomic_DNA"/>
</dbReference>
<dbReference type="Proteomes" id="UP000235616">
    <property type="component" value="Unassembled WGS sequence"/>
</dbReference>
<dbReference type="SUPFAM" id="SSF52540">
    <property type="entry name" value="P-loop containing nucleoside triphosphate hydrolases"/>
    <property type="match status" value="1"/>
</dbReference>
<reference evidence="2 3" key="1">
    <citation type="submission" date="2018-01" db="EMBL/GenBank/DDBJ databases">
        <title>Whole genome analyses suggest that Burkholderia sensu lato contains two further novel genera in the rhizoxinica-symbiotica group Mycetohabitans gen. nov., and Trinickia gen. nov.: implications for the evolution of diazotrophy and nodulation in the Burkholderiaceae.</title>
        <authorList>
            <person name="Estrada-de los Santos P."/>
            <person name="Palmer M."/>
            <person name="Chavez-Ramirez B."/>
            <person name="Beukes C."/>
            <person name="Steenkamp E.T."/>
            <person name="Hirsch A.M."/>
            <person name="Manyaka P."/>
            <person name="Maluk M."/>
            <person name="Lafos M."/>
            <person name="Crook M."/>
            <person name="Gross E."/>
            <person name="Simon M.F."/>
            <person name="Bueno dos Reis Junior F."/>
            <person name="Poole P.S."/>
            <person name="Venter S.N."/>
            <person name="James E.K."/>
        </authorList>
    </citation>
    <scope>NUCLEOTIDE SEQUENCE [LARGE SCALE GENOMIC DNA]</scope>
    <source>
        <strain evidence="2 3">GIMN1.004</strain>
    </source>
</reference>
<proteinExistence type="predicted"/>
<name>A0A2N7VBG9_9BURK</name>
<comment type="caution">
    <text evidence="2">The sequence shown here is derived from an EMBL/GenBank/DDBJ whole genome shotgun (WGS) entry which is preliminary data.</text>
</comment>
<evidence type="ECO:0000256" key="1">
    <source>
        <dbReference type="SAM" id="MobiDB-lite"/>
    </source>
</evidence>
<keyword evidence="3" id="KW-1185">Reference proteome</keyword>
<protein>
    <submittedName>
        <fullName evidence="2">Uncharacterized protein</fullName>
    </submittedName>
</protein>
<dbReference type="AlphaFoldDB" id="A0A2N7VBG9"/>